<feature type="region of interest" description="Disordered" evidence="5">
    <location>
        <begin position="1026"/>
        <end position="1047"/>
    </location>
</feature>
<dbReference type="STRING" id="1442369.A0A0D2J4F6"/>
<name>A0A0D2J4F6_9EURO</name>
<feature type="compositionally biased region" description="Polar residues" evidence="5">
    <location>
        <begin position="21"/>
        <end position="35"/>
    </location>
</feature>
<protein>
    <recommendedName>
        <fullName evidence="4">Exocyst complex component Sec8</fullName>
    </recommendedName>
</protein>
<dbReference type="HOGENOM" id="CLU_004025_0_0_1"/>
<feature type="region of interest" description="Disordered" evidence="5">
    <location>
        <begin position="1"/>
        <end position="199"/>
    </location>
</feature>
<evidence type="ECO:0000259" key="6">
    <source>
        <dbReference type="Pfam" id="PF04048"/>
    </source>
</evidence>
<dbReference type="PANTHER" id="PTHR14146">
    <property type="entry name" value="EXOCYST COMPLEX COMPONENT 4"/>
    <property type="match status" value="1"/>
</dbReference>
<dbReference type="GeneID" id="25289716"/>
<dbReference type="PANTHER" id="PTHR14146:SF0">
    <property type="entry name" value="EXOCYST COMPLEX COMPONENT 4"/>
    <property type="match status" value="1"/>
</dbReference>
<feature type="region of interest" description="Disordered" evidence="5">
    <location>
        <begin position="1150"/>
        <end position="1186"/>
    </location>
</feature>
<feature type="region of interest" description="Disordered" evidence="5">
    <location>
        <begin position="665"/>
        <end position="688"/>
    </location>
</feature>
<feature type="compositionally biased region" description="Basic and acidic residues" evidence="5">
    <location>
        <begin position="111"/>
        <end position="152"/>
    </location>
</feature>
<keyword evidence="2 4" id="KW-0268">Exocytosis</keyword>
<dbReference type="Pfam" id="PF20652">
    <property type="entry name" value="Sec8_C"/>
    <property type="match status" value="1"/>
</dbReference>
<dbReference type="EMBL" id="KN847475">
    <property type="protein sequence ID" value="KIX10561.1"/>
    <property type="molecule type" value="Genomic_DNA"/>
</dbReference>
<comment type="function">
    <text evidence="4">Component of the exocyst complex involved in the docking of exocytic vesicles with fusion sites on the plasma membrane.</text>
</comment>
<dbReference type="GO" id="GO:0015031">
    <property type="term" value="P:protein transport"/>
    <property type="evidence" value="ECO:0007669"/>
    <property type="project" value="UniProtKB-KW"/>
</dbReference>
<feature type="compositionally biased region" description="Polar residues" evidence="5">
    <location>
        <begin position="171"/>
        <end position="184"/>
    </location>
</feature>
<dbReference type="GO" id="GO:0006904">
    <property type="term" value="P:vesicle docking involved in exocytosis"/>
    <property type="evidence" value="ECO:0007669"/>
    <property type="project" value="InterPro"/>
</dbReference>
<keyword evidence="9" id="KW-1185">Reference proteome</keyword>
<dbReference type="GO" id="GO:0000145">
    <property type="term" value="C:exocyst"/>
    <property type="evidence" value="ECO:0007669"/>
    <property type="project" value="UniProtKB-UniRule"/>
</dbReference>
<dbReference type="InterPro" id="IPR039682">
    <property type="entry name" value="Sec8/EXOC4"/>
</dbReference>
<dbReference type="GO" id="GO:0090522">
    <property type="term" value="P:vesicle tethering involved in exocytosis"/>
    <property type="evidence" value="ECO:0007669"/>
    <property type="project" value="UniProtKB-UniRule"/>
</dbReference>
<evidence type="ECO:0000313" key="8">
    <source>
        <dbReference type="EMBL" id="KIX10561.1"/>
    </source>
</evidence>
<evidence type="ECO:0000256" key="3">
    <source>
        <dbReference type="ARBA" id="ARBA00022927"/>
    </source>
</evidence>
<keyword evidence="1 4" id="KW-0813">Transport</keyword>
<evidence type="ECO:0000256" key="4">
    <source>
        <dbReference type="RuleBase" id="RU367079"/>
    </source>
</evidence>
<feature type="compositionally biased region" description="Low complexity" evidence="5">
    <location>
        <begin position="158"/>
        <end position="170"/>
    </location>
</feature>
<reference evidence="8 9" key="1">
    <citation type="submission" date="2015-01" db="EMBL/GenBank/DDBJ databases">
        <title>The Genome Sequence of Rhinocladiella mackenzie CBS 650.93.</title>
        <authorList>
            <consortium name="The Broad Institute Genomics Platform"/>
            <person name="Cuomo C."/>
            <person name="de Hoog S."/>
            <person name="Gorbushina A."/>
            <person name="Stielow B."/>
            <person name="Teixiera M."/>
            <person name="Abouelleil A."/>
            <person name="Chapman S.B."/>
            <person name="Priest M."/>
            <person name="Young S.K."/>
            <person name="Wortman J."/>
            <person name="Nusbaum C."/>
            <person name="Birren B."/>
        </authorList>
    </citation>
    <scope>NUCLEOTIDE SEQUENCE [LARGE SCALE GENOMIC DNA]</scope>
    <source>
        <strain evidence="8 9">CBS 650.93</strain>
    </source>
</reference>
<feature type="domain" description="Exocyst complex component Sec8 N-terminal" evidence="6">
    <location>
        <begin position="203"/>
        <end position="342"/>
    </location>
</feature>
<feature type="domain" description="Exocyst complex component Sec8 middle helical bundle" evidence="7">
    <location>
        <begin position="459"/>
        <end position="710"/>
    </location>
</feature>
<feature type="compositionally biased region" description="Gly residues" evidence="5">
    <location>
        <begin position="87"/>
        <end position="96"/>
    </location>
</feature>
<dbReference type="Proteomes" id="UP000053617">
    <property type="component" value="Unassembled WGS sequence"/>
</dbReference>
<dbReference type="GO" id="GO:0006893">
    <property type="term" value="P:Golgi to plasma membrane transport"/>
    <property type="evidence" value="ECO:0007669"/>
    <property type="project" value="TreeGrafter"/>
</dbReference>
<evidence type="ECO:0000256" key="5">
    <source>
        <dbReference type="SAM" id="MobiDB-lite"/>
    </source>
</evidence>
<evidence type="ECO:0000256" key="2">
    <source>
        <dbReference type="ARBA" id="ARBA00022483"/>
    </source>
</evidence>
<evidence type="ECO:0000259" key="7">
    <source>
        <dbReference type="Pfam" id="PF20652"/>
    </source>
</evidence>
<gene>
    <name evidence="8" type="ORF">Z518_01645</name>
</gene>
<dbReference type="AlphaFoldDB" id="A0A0D2J4F6"/>
<evidence type="ECO:0000313" key="9">
    <source>
        <dbReference type="Proteomes" id="UP000053617"/>
    </source>
</evidence>
<dbReference type="VEuPathDB" id="FungiDB:Z518_01645"/>
<evidence type="ECO:0000256" key="1">
    <source>
        <dbReference type="ARBA" id="ARBA00022448"/>
    </source>
</evidence>
<dbReference type="OrthoDB" id="272977at2759"/>
<dbReference type="InterPro" id="IPR007191">
    <property type="entry name" value="Sec8_exocyst_N"/>
</dbReference>
<dbReference type="RefSeq" id="XP_013277697.1">
    <property type="nucleotide sequence ID" value="XM_013422243.1"/>
</dbReference>
<sequence>MSGNKPYALNGYGGPRPPNDSNPYAPTNASNSISSGRYADPYLNQQNNVSSASVNSFGSAERRQRSNPYEQRGRDSPGPGPVPSGRVGSGGGGYGGMPRPRYADAAPPPRNDYDYPRERDPQEYEQRQQRPPTRERERTYNENRNRDRKDMRGPMPTPSTMPSKSSLSGLNQQLPTNGYSNQNFPPAENANRHYSPRRPPKDMEEIMRHIQSNWKDMEGDDCVPVKIALRLMDPSSLGLADKEGDFANTHVDLQKSLKTVVNEHYADFNSAVGTYHKIQNALRESQNRVRQLKGGLMTVKGGMLSTRPELRGLAEQSGELDGMLVVLSNIEALKTVPGMLEEKISEKKFLGAVDLLMESLKGITKSELDGIGAISDLRNYFANQESTLLDILVEELHDHLYLKSPYCQDRWKGKKANGEDRDPKETLMGVGINVWDQPFNHYLNSMDITTPMVEDASKNPESDSFYYIHMIVESLNKLGQLGEAILRIEQRMPMELYKVVEKTNNDIDAKYPTHLRGQLHRENRKVISLQVNDGRNQVLSDFLWTLYSKFEAIAESHRVLHEVVGGIAVREKMNTPEKYTSGFKELWKLYQMEMRSLLHDYLATDSDMTLRSGLTTTTSSDVFARPQRDKNKRMFKLSEMDQKSETMKAEEDELTEILKSSVPGLVSKSRSRNGADLASERNGQDSSAAGHKLLIEPGVFNMTVLLPPSLTFLQRLKDVVPSTSHIPMSTLTSFLDDFLINVFHPQLEEAVTELCARCMIDLEAFSEAIQWSKHSPYPIFKGTISFMSLIRAFSGMLNAIPQDQVFTQLIIDQLVTYYDKCYGYYKALVSRVAPSNGNQNVNTLSLKAAAAFAESGEVRDAAIELFKYDKSTSDDGVSRSSLITKEVQALLAATKGNPLSSYDIISDPKSVHQLSLLHNSMQWLSAALTQIRQVETSSSSSLSHARSGSQSRHPRRWTLIASLRAPSKSPSHPGAVEPVFLPLTSETAIPFDNTLSSFRTLAQTSLLTLHIDIRCGIIHQLSRTLRGPDIGNSPKPPSESRDSSGLPPLDSGLYPYVLPSPPRSASPLILELNNDLISFDSNIATYLGPKERNFILTGLAKLVDRYLVIAADVIGVMNANGAERVRIDAMVVQQNLRAILASTTPKRNSLALTSNTTQSNADATGLGISTQSITSSPDSDEEDSGLLTSSSRYFDLFLSGPDSILAYVRDCKAQGKDVGYTYDELRTLVELWFSAKLRGDDREESVKARKGLQEVLLALGEGMWDS</sequence>
<accession>A0A0D2J4F6</accession>
<dbReference type="GO" id="GO:0006612">
    <property type="term" value="P:protein targeting to membrane"/>
    <property type="evidence" value="ECO:0007669"/>
    <property type="project" value="UniProtKB-UniRule"/>
</dbReference>
<proteinExistence type="inferred from homology"/>
<dbReference type="InterPro" id="IPR048630">
    <property type="entry name" value="Sec8_M"/>
</dbReference>
<feature type="compositionally biased region" description="Low complexity" evidence="5">
    <location>
        <begin position="44"/>
        <end position="56"/>
    </location>
</feature>
<organism evidence="8 9">
    <name type="scientific">Rhinocladiella mackenziei CBS 650.93</name>
    <dbReference type="NCBI Taxonomy" id="1442369"/>
    <lineage>
        <taxon>Eukaryota</taxon>
        <taxon>Fungi</taxon>
        <taxon>Dikarya</taxon>
        <taxon>Ascomycota</taxon>
        <taxon>Pezizomycotina</taxon>
        <taxon>Eurotiomycetes</taxon>
        <taxon>Chaetothyriomycetidae</taxon>
        <taxon>Chaetothyriales</taxon>
        <taxon>Herpotrichiellaceae</taxon>
        <taxon>Rhinocladiella</taxon>
    </lineage>
</organism>
<comment type="similarity">
    <text evidence="4">Belongs to the SEC8 family.</text>
</comment>
<feature type="compositionally biased region" description="Polar residues" evidence="5">
    <location>
        <begin position="1150"/>
        <end position="1177"/>
    </location>
</feature>
<dbReference type="Pfam" id="PF04048">
    <property type="entry name" value="Sec8_N"/>
    <property type="match status" value="1"/>
</dbReference>
<keyword evidence="3 4" id="KW-0653">Protein transport</keyword>